<dbReference type="Proteomes" id="UP000749559">
    <property type="component" value="Unassembled WGS sequence"/>
</dbReference>
<name>A0A8S4N4G5_OWEFU</name>
<keyword evidence="4" id="KW-1185">Reference proteome</keyword>
<dbReference type="PANTHER" id="PTHR47572:SF4">
    <property type="entry name" value="LACTONASE DRP35"/>
    <property type="match status" value="1"/>
</dbReference>
<reference evidence="3" key="1">
    <citation type="submission" date="2022-03" db="EMBL/GenBank/DDBJ databases">
        <authorList>
            <person name="Martin C."/>
        </authorList>
    </citation>
    <scope>NUCLEOTIDE SEQUENCE</scope>
</reference>
<dbReference type="SUPFAM" id="SSF63829">
    <property type="entry name" value="Calcium-dependent phosphotriesterase"/>
    <property type="match status" value="1"/>
</dbReference>
<sequence length="311" mass="33919">MATKTEMNFFAADFVKILDNQPGSEGPVFTMDGKLYMVAPEVEVDGKPAGQILRIDLEIKQASVLVAPSVDGFGGIPAGCQCDLDNNIWVADMTLGILKVKQDGTFQQIATKDNKNEALQGCNDLIFDCEGNLWITAPAGPIAPHAFTRSDKEAFGSAYCYTKAGEVIKVATGFKFSNGIAVQHNSNGIPVKLIVAETFHNSSLWSFDIVGPGQVKNKQLWGTLPGNPGPDGMDFDEEGNLIVANHGSGTLDVFGPNGGEPICRIKCPFKHPSNVHFRPDSDELYVTEHEFHGLWKLKWKNKGMKQFCERI</sequence>
<dbReference type="EMBL" id="CAIIXF020000001">
    <property type="protein sequence ID" value="CAH1775577.1"/>
    <property type="molecule type" value="Genomic_DNA"/>
</dbReference>
<keyword evidence="1" id="KW-0378">Hydrolase</keyword>
<dbReference type="Pfam" id="PF08450">
    <property type="entry name" value="SGL"/>
    <property type="match status" value="1"/>
</dbReference>
<dbReference type="AlphaFoldDB" id="A0A8S4N4G5"/>
<feature type="domain" description="SMP-30/Gluconolactonase/LRE-like region" evidence="2">
    <location>
        <begin position="24"/>
        <end position="288"/>
    </location>
</feature>
<dbReference type="PANTHER" id="PTHR47572">
    <property type="entry name" value="LIPOPROTEIN-RELATED"/>
    <property type="match status" value="1"/>
</dbReference>
<proteinExistence type="predicted"/>
<gene>
    <name evidence="3" type="ORF">OFUS_LOCUS2867</name>
</gene>
<dbReference type="GO" id="GO:0016787">
    <property type="term" value="F:hydrolase activity"/>
    <property type="evidence" value="ECO:0007669"/>
    <property type="project" value="UniProtKB-KW"/>
</dbReference>
<dbReference type="InterPro" id="IPR011042">
    <property type="entry name" value="6-blade_b-propeller_TolB-like"/>
</dbReference>
<comment type="caution">
    <text evidence="3">The sequence shown here is derived from an EMBL/GenBank/DDBJ whole genome shotgun (WGS) entry which is preliminary data.</text>
</comment>
<evidence type="ECO:0000259" key="2">
    <source>
        <dbReference type="Pfam" id="PF08450"/>
    </source>
</evidence>
<dbReference type="InterPro" id="IPR013658">
    <property type="entry name" value="SGL"/>
</dbReference>
<dbReference type="InterPro" id="IPR051262">
    <property type="entry name" value="SMP-30/CGR1_Lactonase"/>
</dbReference>
<evidence type="ECO:0000313" key="3">
    <source>
        <dbReference type="EMBL" id="CAH1775577.1"/>
    </source>
</evidence>
<protein>
    <recommendedName>
        <fullName evidence="2">SMP-30/Gluconolactonase/LRE-like region domain-containing protein</fullName>
    </recommendedName>
</protein>
<evidence type="ECO:0000256" key="1">
    <source>
        <dbReference type="ARBA" id="ARBA00022801"/>
    </source>
</evidence>
<accession>A0A8S4N4G5</accession>
<dbReference type="Gene3D" id="2.120.10.30">
    <property type="entry name" value="TolB, C-terminal domain"/>
    <property type="match status" value="1"/>
</dbReference>
<organism evidence="3 4">
    <name type="scientific">Owenia fusiformis</name>
    <name type="common">Polychaete worm</name>
    <dbReference type="NCBI Taxonomy" id="6347"/>
    <lineage>
        <taxon>Eukaryota</taxon>
        <taxon>Metazoa</taxon>
        <taxon>Spiralia</taxon>
        <taxon>Lophotrochozoa</taxon>
        <taxon>Annelida</taxon>
        <taxon>Polychaeta</taxon>
        <taxon>Sedentaria</taxon>
        <taxon>Canalipalpata</taxon>
        <taxon>Sabellida</taxon>
        <taxon>Oweniida</taxon>
        <taxon>Oweniidae</taxon>
        <taxon>Owenia</taxon>
    </lineage>
</organism>
<evidence type="ECO:0000313" key="4">
    <source>
        <dbReference type="Proteomes" id="UP000749559"/>
    </source>
</evidence>
<dbReference type="OrthoDB" id="423498at2759"/>